<reference evidence="2 3" key="1">
    <citation type="journal article" date="2019" name="Commun. Biol.">
        <title>The bagworm genome reveals a unique fibroin gene that provides high tensile strength.</title>
        <authorList>
            <person name="Kono N."/>
            <person name="Nakamura H."/>
            <person name="Ohtoshi R."/>
            <person name="Tomita M."/>
            <person name="Numata K."/>
            <person name="Arakawa K."/>
        </authorList>
    </citation>
    <scope>NUCLEOTIDE SEQUENCE [LARGE SCALE GENOMIC DNA]</scope>
</reference>
<evidence type="ECO:0000313" key="3">
    <source>
        <dbReference type="Proteomes" id="UP000299102"/>
    </source>
</evidence>
<dbReference type="Proteomes" id="UP000299102">
    <property type="component" value="Unassembled WGS sequence"/>
</dbReference>
<dbReference type="AlphaFoldDB" id="A0A4C1STV3"/>
<keyword evidence="3" id="KW-1185">Reference proteome</keyword>
<dbReference type="InterPro" id="IPR029071">
    <property type="entry name" value="Ubiquitin-like_domsf"/>
</dbReference>
<gene>
    <name evidence="2" type="primary">Iqub</name>
    <name evidence="2" type="ORF">EVAR_3073_1</name>
</gene>
<dbReference type="PANTHER" id="PTHR21074">
    <property type="entry name" value="IQ AND UBIQUITIN-LIKE DOMAIN-CONTAINING PROTEIN"/>
    <property type="match status" value="1"/>
</dbReference>
<feature type="domain" description="Ubiquitin-like" evidence="1">
    <location>
        <begin position="187"/>
        <end position="262"/>
    </location>
</feature>
<organism evidence="2 3">
    <name type="scientific">Eumeta variegata</name>
    <name type="common">Bagworm moth</name>
    <name type="synonym">Eumeta japonica</name>
    <dbReference type="NCBI Taxonomy" id="151549"/>
    <lineage>
        <taxon>Eukaryota</taxon>
        <taxon>Metazoa</taxon>
        <taxon>Ecdysozoa</taxon>
        <taxon>Arthropoda</taxon>
        <taxon>Hexapoda</taxon>
        <taxon>Insecta</taxon>
        <taxon>Pterygota</taxon>
        <taxon>Neoptera</taxon>
        <taxon>Endopterygota</taxon>
        <taxon>Lepidoptera</taxon>
        <taxon>Glossata</taxon>
        <taxon>Ditrysia</taxon>
        <taxon>Tineoidea</taxon>
        <taxon>Psychidae</taxon>
        <taxon>Oiketicinae</taxon>
        <taxon>Eumeta</taxon>
    </lineage>
</organism>
<evidence type="ECO:0000313" key="2">
    <source>
        <dbReference type="EMBL" id="GBP05599.1"/>
    </source>
</evidence>
<dbReference type="OrthoDB" id="10265862at2759"/>
<dbReference type="Pfam" id="PF25805">
    <property type="entry name" value="IQUB"/>
    <property type="match status" value="1"/>
</dbReference>
<dbReference type="InterPro" id="IPR000626">
    <property type="entry name" value="Ubiquitin-like_dom"/>
</dbReference>
<protein>
    <submittedName>
        <fullName evidence="2">IQ and ubiquitin-like domain-containing protein</fullName>
    </submittedName>
</protein>
<dbReference type="PANTHER" id="PTHR21074:SF0">
    <property type="entry name" value="IQ AND UBIQUITIN-LIKE DOMAIN-CONTAINING PROTEIN"/>
    <property type="match status" value="1"/>
</dbReference>
<dbReference type="SUPFAM" id="SSF54236">
    <property type="entry name" value="Ubiquitin-like"/>
    <property type="match status" value="1"/>
</dbReference>
<dbReference type="GO" id="GO:0031514">
    <property type="term" value="C:motile cilium"/>
    <property type="evidence" value="ECO:0007669"/>
    <property type="project" value="TreeGrafter"/>
</dbReference>
<dbReference type="GO" id="GO:0060271">
    <property type="term" value="P:cilium assembly"/>
    <property type="evidence" value="ECO:0007669"/>
    <property type="project" value="TreeGrafter"/>
</dbReference>
<dbReference type="InterPro" id="IPR057887">
    <property type="entry name" value="IQUB_helical"/>
</dbReference>
<evidence type="ECO:0000259" key="1">
    <source>
        <dbReference type="PROSITE" id="PS50053"/>
    </source>
</evidence>
<dbReference type="InterPro" id="IPR037695">
    <property type="entry name" value="IQUB"/>
</dbReference>
<name>A0A4C1STV3_EUMVA</name>
<sequence length="795" mass="92372">MACLLTNTVNRPHPATAIRRQTVRVRACSYADMVTLREIVDGAPLQKKESITIEDAKARFQTAPTTRVAEAPKYPFSHVLVTFRSSLNPNEVFTKVFPSSTPIKCVRRKIARLLMVSFNDLILAKNRTILRDAVPLSELKTDVLSNINIDIYTRGGVEFTLPPSNVPSDLEDILESDVPLKKDVKFVVIKFRLHNQEVFTRSFHSSSTVYEVKKNLALQFQCDADGLLLVKNKAQLKDRSTLLSLDLDEYGNIDVELHTKDNIALKLEKVNKPLPVVDVLTVAVPANDGTESIKEVTVEIISQPIKKPYLGGYKNMYTGTEYHHAYSQTPPKPNKIPSENKNCRDTQTVEEVEKNKDTPYSRATQICNENVFIPNVTDRIVAARPYETYEEMVKRLDYDHHANVIQRTFRHHRFRQMVDRWKTSEIARISKLHSKGPKIAEFNLLLDKEVELLRCIESYRVKVKEDTQNAKDKRFLDELCKPIVWYARDGRPVGLDTIEIQKARQLRNWYLSFIRNDMSPEERLKLLVDAKTLLQEYVHPLTEEITALLDQECELIVRKYTDKQLEFLRKRIAKSIMQFIKSWELNSKVTEVPDVREFRKMEHGKLYFCQLCHKLKMYTDFPFKTKMTGLTACKSCTWKDPTERCWVDMTPYKFILRAIQRDERRRKCWGSLAFVLQEKDIYFIVEKLWHSHSAISECRDMMELRLCRWNVNEDWSPWNCFLVTVTEMKAHLKLEDPESVYDEELVKKVHNKLMLGRANFQQLFDINKQFTGSGDWQTIKASAIDHVGGLGVDPI</sequence>
<dbReference type="EMBL" id="BGZK01000018">
    <property type="protein sequence ID" value="GBP05599.1"/>
    <property type="molecule type" value="Genomic_DNA"/>
</dbReference>
<accession>A0A4C1STV3</accession>
<dbReference type="GO" id="GO:0030317">
    <property type="term" value="P:flagellated sperm motility"/>
    <property type="evidence" value="ECO:0007669"/>
    <property type="project" value="TreeGrafter"/>
</dbReference>
<dbReference type="GO" id="GO:0001669">
    <property type="term" value="C:acrosomal vesicle"/>
    <property type="evidence" value="ECO:0007669"/>
    <property type="project" value="TreeGrafter"/>
</dbReference>
<dbReference type="STRING" id="151549.A0A4C1STV3"/>
<comment type="caution">
    <text evidence="2">The sequence shown here is derived from an EMBL/GenBank/DDBJ whole genome shotgun (WGS) entry which is preliminary data.</text>
</comment>
<proteinExistence type="predicted"/>
<dbReference type="PROSITE" id="PS50053">
    <property type="entry name" value="UBIQUITIN_2"/>
    <property type="match status" value="1"/>
</dbReference>